<keyword evidence="1" id="KW-0472">Membrane</keyword>
<organism evidence="3 4">
    <name type="scientific">Scophthalmus maximus</name>
    <name type="common">Turbot</name>
    <name type="synonym">Psetta maxima</name>
    <dbReference type="NCBI Taxonomy" id="52904"/>
    <lineage>
        <taxon>Eukaryota</taxon>
        <taxon>Metazoa</taxon>
        <taxon>Chordata</taxon>
        <taxon>Craniata</taxon>
        <taxon>Vertebrata</taxon>
        <taxon>Euteleostomi</taxon>
        <taxon>Actinopterygii</taxon>
        <taxon>Neopterygii</taxon>
        <taxon>Teleostei</taxon>
        <taxon>Neoteleostei</taxon>
        <taxon>Acanthomorphata</taxon>
        <taxon>Carangaria</taxon>
        <taxon>Pleuronectiformes</taxon>
        <taxon>Pleuronectoidei</taxon>
        <taxon>Scophthalmidae</taxon>
        <taxon>Scophthalmus</taxon>
    </lineage>
</organism>
<comment type="caution">
    <text evidence="3">The sequence shown here is derived from an EMBL/GenBank/DDBJ whole genome shotgun (WGS) entry which is preliminary data.</text>
</comment>
<dbReference type="InterPro" id="IPR029526">
    <property type="entry name" value="PGBD"/>
</dbReference>
<dbReference type="PANTHER" id="PTHR46599:SF6">
    <property type="entry name" value="DUAL SPECIFICITY PHOSPHATASE 26"/>
    <property type="match status" value="1"/>
</dbReference>
<proteinExistence type="predicted"/>
<dbReference type="Proteomes" id="UP000438429">
    <property type="component" value="Unassembled WGS sequence"/>
</dbReference>
<feature type="domain" description="PiggyBac transposable element-derived protein" evidence="2">
    <location>
        <begin position="3"/>
        <end position="124"/>
    </location>
</feature>
<evidence type="ECO:0000256" key="1">
    <source>
        <dbReference type="SAM" id="Phobius"/>
    </source>
</evidence>
<sequence length="216" mass="24705">MDNMHLHVYFGIIILAGVYRSRGETTESLWDAETGRAIFGAIMSVEFPHIFRGVIRFDDQESRPVRRQRDKLAAICTVWDKWVDRLPLLYNPGANVTVDERLVGFRGRLSLPAVQYMPSKPASNTLYKDGKISGREDCKPEAILDFNTTKGVVDNLDKLLSCYSCQRRTLRWPLVIFFNILDVLAYNAFAIWTTINSFNLVSVETSDFINLTSHHI</sequence>
<evidence type="ECO:0000313" key="3">
    <source>
        <dbReference type="EMBL" id="KAF0023369.1"/>
    </source>
</evidence>
<name>A0A6A4RSU7_SCOMX</name>
<dbReference type="PANTHER" id="PTHR46599">
    <property type="entry name" value="PIGGYBAC TRANSPOSABLE ELEMENT-DERIVED PROTEIN 4"/>
    <property type="match status" value="1"/>
</dbReference>
<reference evidence="3 4" key="1">
    <citation type="submission" date="2019-06" db="EMBL/GenBank/DDBJ databases">
        <title>Draft genomes of female and male turbot (Scophthalmus maximus).</title>
        <authorList>
            <person name="Xu H."/>
            <person name="Xu X.-W."/>
            <person name="Shao C."/>
            <person name="Chen S."/>
        </authorList>
    </citation>
    <scope>NUCLEOTIDE SEQUENCE [LARGE SCALE GENOMIC DNA]</scope>
    <source>
        <strain evidence="3">Ysfricsl-2016a</strain>
        <tissue evidence="3">Blood</tissue>
    </source>
</reference>
<keyword evidence="1" id="KW-0812">Transmembrane</keyword>
<keyword evidence="1" id="KW-1133">Transmembrane helix</keyword>
<dbReference type="Pfam" id="PF13843">
    <property type="entry name" value="DDE_Tnp_1_7"/>
    <property type="match status" value="2"/>
</dbReference>
<evidence type="ECO:0000313" key="4">
    <source>
        <dbReference type="Proteomes" id="UP000438429"/>
    </source>
</evidence>
<feature type="transmembrane region" description="Helical" evidence="1">
    <location>
        <begin position="174"/>
        <end position="195"/>
    </location>
</feature>
<accession>A0A6A4RSU7</accession>
<dbReference type="AlphaFoldDB" id="A0A6A4RSU7"/>
<feature type="domain" description="PiggyBac transposable element-derived protein" evidence="2">
    <location>
        <begin position="138"/>
        <end position="189"/>
    </location>
</feature>
<evidence type="ECO:0000259" key="2">
    <source>
        <dbReference type="Pfam" id="PF13843"/>
    </source>
</evidence>
<protein>
    <recommendedName>
        <fullName evidence="2">PiggyBac transposable element-derived protein domain-containing protein</fullName>
    </recommendedName>
</protein>
<dbReference type="EMBL" id="VEVO01000022">
    <property type="protein sequence ID" value="KAF0023369.1"/>
    <property type="molecule type" value="Genomic_DNA"/>
</dbReference>
<gene>
    <name evidence="3" type="ORF">F2P81_023999</name>
</gene>